<evidence type="ECO:0000256" key="1">
    <source>
        <dbReference type="SAM" id="MobiDB-lite"/>
    </source>
</evidence>
<sequence>MLSSASLSYCVFGTTLLVLLLVHHKTAEAGWTVTTISPPPSVVLREDFISGNKVSISFISDSAQFSSTLSNARDVFMTSCASSVPNRTNPYGFDRWKSFFTSTRTVDVARSNGQDSNIILTFPQQAYGYTITQSEFISCQVSTSYVTLGNLGSDTTISFAVVANFNGVQARLLTKNDTDPVQRQAVYWVSLPNPYAAQYTESTIRRDGLMLMITVINDAWNVPTVPATFIANFSCNCPGDDSACPQILPWVRGNSAYVSYNPLNDPRTVRLEVPRTVTRLFNTKGTAEICLIINPNITYGFKRVTIIGASVDTCFSLLANTFTSPPLFIAQLLRNSTSALQSGEKDMRRIDLAISEACIRGRSNDIMCGLSFYFYMDYLSPQNFVTTAMALADLQQVAFLSLNMNLYLNLVSSISTIQQQVGTVLVDVNLLAARQGDPRYQIDTTDTIQVRLPFSCLSSLEAPANIVTLTVTPSPGDLIGSISNIVQQSQFWAGGFQWALRMGGERWVSNVITNVSVLITEMIGNRGVGDANTADTWFDWRSCVLPQGSLAFENVSGAVNQSVLLLNFQACPQYTVKDPNETVTITAQASFGASGLGYNVTQNLTFVVYQSPPSYTVTGQLNFTEDTIQQAAFLLQLQGGSKFKDPLPASCVESLRSSTMTTDEPTDPTAWSNSATRTALLVNAVVGYDTFGIPSKLSLVFNQSYHGYQNLRGEHIRFGLLSNITCVDNYEPVIAGLNYTIFVAPRVPVLVVSDLIALRPGNSNVSGGIAVTNATALSSNATLSPFITSTDIRDATMQIVLQVDNDTFRSSLQPSTVINSIVASSTAQPAGFMALRSKLFSASAAGVSINSTTVVVRFQPDILQYAITFAEIIVISVTSEWVTSEQNVGTLRFRILPTPGEILLQNWTGQALGLSVITEDMVRSGDLWFQFAMIGDQWRQERDPYVAMFSGPTGESTGLLSLVDELVPSIEYFNFTSSDTYQYITLQLQASDSYDISKLETVRIAFSADAASSGLAPQFDLGDGTFLFQIAPSAGRLVASGPTILTEKVLREGGSVVYLTLFGETWTTAAAQCVRNETRLNPINIARNDVVLSSALPTTSFVRVSSSLLAVYFQPAKSYALPTGSSASDMIMLNLTLGRCFLSGLAPPQTPVWIEIGKTRGEMSLQARSVLTPTITSSATNVDSSDLANRELELSLDVSGTSWSLYNLIYNPQDDVNETLHGALLFPSYCATSSASGSGDGGGAVLLWMSCCVSNESCADTSNSLTFNESKLISFLSEPTVVDDTTTTTLSILPPVNFTRNASVVPQPTSATSAVLSSKLERRVNSRCAPSTFLLSFEVGSSTTTTVSPVVVSLSVLAPLPSTITFDVLFTDPKRAVAAFVAQQPAGSIPSSIVNADRLVTRSVTIAGCEMLLQNVSTSISTTTTTRRVSSLHHPISDGGNVTTTTFQNVSTISTVSTSSTRHQVQCTCTDATTLLAGVTSFPLNADDPSTLIVIAGTPPTSATTVSSFTSSSNTTTPLNFTSSAVSRCSCSLVNAHSIPTFIQTLRGAGWLPTTYRPLTTQLASATLINTDRAKALVSSAFTSTASPIEEPAGFATRINTFLSELLSSMMTNISFYANSSTVTFRLNPASDYTIIQDEVVSFTLLDGSYFVDGLLPDPNVASFRVSALPQTLFLVYNPPGGQYSPASVVANVRKVLSMSSGSATSPGITVAQTGRDGAAYQLSLVFNVTPTQDDPRTNTELTNHLISLAPAYLSSTMGVTCAVLNGTPCVASSNGTSATTSGSSSDTSDLALWVILAVIASVLVGGLTYVSLIAQLTTLSGSMRRKHQTEDKIRYVVSSEAEGAPTAGAETAAESVAGPMAVRQSASSLQQRPMSLKEFANQRRLLRVGGGSGGRRGIDHSGSLRSLTAPPGADEFDETFQFSQRDLEDDEEERHAAGTNNEGASRSAALFSSSNISSSYAGASPFSPHRVGNNNDDVSGPPPPSRSLQSVMEEQRRSERVDAALREKYGKNRGGPREIQKALDLRADFQLL</sequence>
<evidence type="ECO:0000256" key="3">
    <source>
        <dbReference type="SAM" id="SignalP"/>
    </source>
</evidence>
<evidence type="ECO:0000313" key="5">
    <source>
        <dbReference type="Proteomes" id="UP000051952"/>
    </source>
</evidence>
<protein>
    <submittedName>
        <fullName evidence="4">Membrane-associated protein, putative</fullName>
    </submittedName>
</protein>
<feature type="signal peptide" evidence="3">
    <location>
        <begin position="1"/>
        <end position="29"/>
    </location>
</feature>
<feature type="chain" id="PRO_5006622421" evidence="3">
    <location>
        <begin position="30"/>
        <end position="2033"/>
    </location>
</feature>
<accession>A0A0S4JFA2</accession>
<organism evidence="4 5">
    <name type="scientific">Bodo saltans</name>
    <name type="common">Flagellated protozoan</name>
    <dbReference type="NCBI Taxonomy" id="75058"/>
    <lineage>
        <taxon>Eukaryota</taxon>
        <taxon>Discoba</taxon>
        <taxon>Euglenozoa</taxon>
        <taxon>Kinetoplastea</taxon>
        <taxon>Metakinetoplastina</taxon>
        <taxon>Eubodonida</taxon>
        <taxon>Bodonidae</taxon>
        <taxon>Bodo</taxon>
    </lineage>
</organism>
<name>A0A0S4JFA2_BODSA</name>
<keyword evidence="2" id="KW-1133">Transmembrane helix</keyword>
<reference evidence="5" key="1">
    <citation type="submission" date="2015-09" db="EMBL/GenBank/DDBJ databases">
        <authorList>
            <consortium name="Pathogen Informatics"/>
        </authorList>
    </citation>
    <scope>NUCLEOTIDE SEQUENCE [LARGE SCALE GENOMIC DNA]</scope>
    <source>
        <strain evidence="5">Lake Konstanz</strain>
    </source>
</reference>
<feature type="region of interest" description="Disordered" evidence="1">
    <location>
        <begin position="1881"/>
        <end position="1948"/>
    </location>
</feature>
<keyword evidence="5" id="KW-1185">Reference proteome</keyword>
<keyword evidence="3" id="KW-0732">Signal</keyword>
<feature type="transmembrane region" description="Helical" evidence="2">
    <location>
        <begin position="1791"/>
        <end position="1817"/>
    </location>
</feature>
<keyword evidence="2" id="KW-0812">Transmembrane</keyword>
<dbReference type="VEuPathDB" id="TriTrypDB:BSAL_17500"/>
<feature type="region of interest" description="Disordered" evidence="1">
    <location>
        <begin position="1965"/>
        <end position="2000"/>
    </location>
</feature>
<keyword evidence="2" id="KW-0472">Membrane</keyword>
<proteinExistence type="predicted"/>
<evidence type="ECO:0000256" key="2">
    <source>
        <dbReference type="SAM" id="Phobius"/>
    </source>
</evidence>
<gene>
    <name evidence="4" type="ORF">BSAL_17500</name>
</gene>
<dbReference type="Proteomes" id="UP000051952">
    <property type="component" value="Unassembled WGS sequence"/>
</dbReference>
<dbReference type="EMBL" id="CYKH01001677">
    <property type="protein sequence ID" value="CUG88832.1"/>
    <property type="molecule type" value="Genomic_DNA"/>
</dbReference>
<evidence type="ECO:0000313" key="4">
    <source>
        <dbReference type="EMBL" id="CUG88832.1"/>
    </source>
</evidence>